<evidence type="ECO:0000313" key="2">
    <source>
        <dbReference type="EMBL" id="EPZ37056.1"/>
    </source>
</evidence>
<gene>
    <name evidence="2" type="ORF">O9G_004467</name>
</gene>
<dbReference type="GO" id="GO:0005778">
    <property type="term" value="C:peroxisomal membrane"/>
    <property type="evidence" value="ECO:0007669"/>
    <property type="project" value="InterPro"/>
</dbReference>
<dbReference type="OrthoDB" id="45930at2759"/>
<dbReference type="GO" id="GO:0030674">
    <property type="term" value="F:protein-macromolecule adaptor activity"/>
    <property type="evidence" value="ECO:0007669"/>
    <property type="project" value="TreeGrafter"/>
</dbReference>
<dbReference type="OMA" id="WENECFL"/>
<keyword evidence="3" id="KW-1185">Reference proteome</keyword>
<dbReference type="GO" id="GO:0045046">
    <property type="term" value="P:protein import into peroxisome membrane"/>
    <property type="evidence" value="ECO:0007669"/>
    <property type="project" value="TreeGrafter"/>
</dbReference>
<evidence type="ECO:0000256" key="1">
    <source>
        <dbReference type="SAM" id="Coils"/>
    </source>
</evidence>
<dbReference type="Proteomes" id="UP000030755">
    <property type="component" value="Unassembled WGS sequence"/>
</dbReference>
<dbReference type="STRING" id="988480.A0A075B5E6"/>
<keyword evidence="1" id="KW-0175">Coiled coil</keyword>
<evidence type="ECO:0000313" key="3">
    <source>
        <dbReference type="Proteomes" id="UP000030755"/>
    </source>
</evidence>
<dbReference type="HOGENOM" id="CLU_742175_0_0_1"/>
<dbReference type="PANTHER" id="PTHR28080:SF1">
    <property type="entry name" value="PEROXISOMAL BIOGENESIS FACTOR 3"/>
    <property type="match status" value="1"/>
</dbReference>
<sequence length="373" mass="43138">MTKTFSATLTKGQNILDRKCINNCPSSIMTAPENSHSQLSMTKTESKGPTISIAFILAFTWLFRLIKRRLLELQQERAQRNRNNELILKCFNQYVRDCNYTTCSLLPNLEEKLKSYSSAVEEITAQLHELSKTKVLMADEKLRKLELWNQLKVVGFARTITAVYVVNILHVFEHIQLSILARMNYVHQVVNEREKIATDLETERFYLTFSWYIINVVSLKLYTRIQSEVEKNLDGISLKTMLPFIKICELIQNVRDAIEIKSWENECFLPKESEETLVLQNGLGSLDSIHLTKHLKGLLNETRDILSHPDFHPTFTNTLNSSFGLFTESLYPHFRKSTSHENNEPSLPLAHNISDVDEIHAFSALIFTAYEEY</sequence>
<dbReference type="PANTHER" id="PTHR28080">
    <property type="entry name" value="PEROXISOMAL BIOGENESIS FACTOR 3"/>
    <property type="match status" value="1"/>
</dbReference>
<name>A0A075B5E6_ROZAC</name>
<reference evidence="2 3" key="1">
    <citation type="journal article" date="2013" name="Curr. Biol.">
        <title>Shared signatures of parasitism and phylogenomics unite Cryptomycota and microsporidia.</title>
        <authorList>
            <person name="James T.Y."/>
            <person name="Pelin A."/>
            <person name="Bonen L."/>
            <person name="Ahrendt S."/>
            <person name="Sain D."/>
            <person name="Corradi N."/>
            <person name="Stajich J.E."/>
        </authorList>
    </citation>
    <scope>NUCLEOTIDE SEQUENCE [LARGE SCALE GENOMIC DNA]</scope>
    <source>
        <strain evidence="2 3">CSF55</strain>
    </source>
</reference>
<feature type="coiled-coil region" evidence="1">
    <location>
        <begin position="106"/>
        <end position="133"/>
    </location>
</feature>
<protein>
    <submittedName>
        <fullName evidence="2">Peroxin-3 domain-containing protein</fullName>
    </submittedName>
</protein>
<organism evidence="2 3">
    <name type="scientific">Rozella allomycis (strain CSF55)</name>
    <dbReference type="NCBI Taxonomy" id="988480"/>
    <lineage>
        <taxon>Eukaryota</taxon>
        <taxon>Fungi</taxon>
        <taxon>Fungi incertae sedis</taxon>
        <taxon>Cryptomycota</taxon>
        <taxon>Cryptomycota incertae sedis</taxon>
        <taxon>Rozella</taxon>
    </lineage>
</organism>
<proteinExistence type="predicted"/>
<dbReference type="AlphaFoldDB" id="A0A075B5E6"/>
<accession>A0A075B5E6</accession>
<dbReference type="InterPro" id="IPR006966">
    <property type="entry name" value="Peroxin-3"/>
</dbReference>
<dbReference type="EMBL" id="KE560361">
    <property type="protein sequence ID" value="EPZ37056.1"/>
    <property type="molecule type" value="Genomic_DNA"/>
</dbReference>
<dbReference type="Pfam" id="PF04882">
    <property type="entry name" value="Peroxin-3"/>
    <property type="match status" value="1"/>
</dbReference>